<evidence type="ECO:0000256" key="5">
    <source>
        <dbReference type="ARBA" id="ARBA00022459"/>
    </source>
</evidence>
<evidence type="ECO:0000256" key="3">
    <source>
        <dbReference type="ARBA" id="ARBA00004586"/>
    </source>
</evidence>
<dbReference type="GO" id="GO:0031965">
    <property type="term" value="C:nuclear membrane"/>
    <property type="evidence" value="ECO:0007669"/>
    <property type="project" value="UniProtKB-SubCell"/>
</dbReference>
<evidence type="ECO:0000256" key="8">
    <source>
        <dbReference type="ARBA" id="ARBA00022824"/>
    </source>
</evidence>
<name>A0A2T5M672_9EURO</name>
<dbReference type="PANTHER" id="PTHR28012:SF1">
    <property type="entry name" value="NUCLEAR FUSION PROTEIN KAR5"/>
    <property type="match status" value="1"/>
</dbReference>
<comment type="similarity">
    <text evidence="4">Belongs to the KAR5 family.</text>
</comment>
<evidence type="ECO:0008006" key="16">
    <source>
        <dbReference type="Google" id="ProtNLM"/>
    </source>
</evidence>
<keyword evidence="9" id="KW-1133">Transmembrane helix</keyword>
<comment type="subcellular location">
    <subcellularLocation>
        <location evidence="3">Endoplasmic reticulum membrane</location>
    </subcellularLocation>
    <subcellularLocation>
        <location evidence="2">Nucleus membrane</location>
    </subcellularLocation>
</comment>
<dbReference type="InterPro" id="IPR007292">
    <property type="entry name" value="Nuclear_fusion_Kar5"/>
</dbReference>
<dbReference type="GeneID" id="63811315"/>
<keyword evidence="7" id="KW-0732">Signal</keyword>
<evidence type="ECO:0000256" key="4">
    <source>
        <dbReference type="ARBA" id="ARBA00010473"/>
    </source>
</evidence>
<dbReference type="GO" id="GO:0005789">
    <property type="term" value="C:endoplasmic reticulum membrane"/>
    <property type="evidence" value="ECO:0007669"/>
    <property type="project" value="UniProtKB-SubCell"/>
</dbReference>
<protein>
    <recommendedName>
        <fullName evidence="16">Nuclear fusion protein KAR5</fullName>
    </recommendedName>
</protein>
<proteinExistence type="inferred from homology"/>
<dbReference type="RefSeq" id="XP_040755416.1">
    <property type="nucleotide sequence ID" value="XM_040894433.1"/>
</dbReference>
<evidence type="ECO:0000313" key="14">
    <source>
        <dbReference type="EMBL" id="PTU24024.1"/>
    </source>
</evidence>
<dbReference type="GO" id="GO:0048288">
    <property type="term" value="P:nuclear membrane fusion involved in karyogamy"/>
    <property type="evidence" value="ECO:0007669"/>
    <property type="project" value="InterPro"/>
</dbReference>
<evidence type="ECO:0000256" key="2">
    <source>
        <dbReference type="ARBA" id="ARBA00004126"/>
    </source>
</evidence>
<comment type="function">
    <text evidence="1">Required for nuclear membrane fusion during karyogamy.</text>
</comment>
<feature type="coiled-coil region" evidence="13">
    <location>
        <begin position="343"/>
        <end position="370"/>
    </location>
</feature>
<sequence>MYPECIRLSLLLILRLYPLSQPITLTQEVKKLGSRSTAKMSTIRIFSYILLYTSLFPICSHADATISVISDPLHNSSDDVDLTTFLNLKAHKHDEIFTEAIQLLESLKSSPSCNRIAASKLVTSCQSIGRKPDTPFESTTFLALETVRSLYAARLAICEIDGAGISIPPPCLPVNISPTTSKGIFRFSAKYKPKTGDTDPIPRELLQPCLRALESRPQWWTSYSNSRQNAVIICQASRAENEREDLLNLHKSIVESSIKLDNGLHEALQMAAEESARQKAFMQATTLLRTDMLREMEESASGLRNTFIKAAEEAGNRFGSIIDRMVSALGSLQFDVTVLEKGIKNSSREASQLQQTLQFIQDEAQSRNEKIAFAQHQNAMTHNELVLSLESKLQSILQDDMARFARNLGSFDASLEWLYVMVAQILQQEDGISERLRSFGSSLEGFQQRFDNLNKVQQQQYETTEAQSRLQENLHMSMRISQAILDQTAATAANLQTVIDEAAAKYQATTVLSGLFRPYLTCITYGLLVTLIGLQNPRIAVVLFLICIATKIK</sequence>
<dbReference type="GO" id="GO:0000742">
    <property type="term" value="P:karyogamy involved in conjugation with cellular fusion"/>
    <property type="evidence" value="ECO:0007669"/>
    <property type="project" value="InterPro"/>
</dbReference>
<keyword evidence="13" id="KW-0175">Coiled coil</keyword>
<dbReference type="AlphaFoldDB" id="A0A2T5M672"/>
<dbReference type="EMBL" id="MSFN02000001">
    <property type="protein sequence ID" value="PTU24024.1"/>
    <property type="molecule type" value="Genomic_DNA"/>
</dbReference>
<evidence type="ECO:0000313" key="15">
    <source>
        <dbReference type="Proteomes" id="UP000244073"/>
    </source>
</evidence>
<evidence type="ECO:0000256" key="13">
    <source>
        <dbReference type="SAM" id="Coils"/>
    </source>
</evidence>
<keyword evidence="5" id="KW-0415">Karyogamy</keyword>
<dbReference type="PANTHER" id="PTHR28012">
    <property type="entry name" value="NUCLEAR FUSION PROTEIN KAR5"/>
    <property type="match status" value="1"/>
</dbReference>
<reference evidence="14 15" key="1">
    <citation type="journal article" date="2018" name="Proc. Natl. Acad. Sci. U.S.A.">
        <title>Linking secondary metabolites to gene clusters through genome sequencing of six diverse Aspergillus species.</title>
        <authorList>
            <person name="Kaerboelling I."/>
            <person name="Vesth T.C."/>
            <person name="Frisvad J.C."/>
            <person name="Nybo J.L."/>
            <person name="Theobald S."/>
            <person name="Kuo A."/>
            <person name="Bowyer P."/>
            <person name="Matsuda Y."/>
            <person name="Mondo S."/>
            <person name="Lyhne E.K."/>
            <person name="Kogle M.E."/>
            <person name="Clum A."/>
            <person name="Lipzen A."/>
            <person name="Salamov A."/>
            <person name="Ngan C.Y."/>
            <person name="Daum C."/>
            <person name="Chiniquy J."/>
            <person name="Barry K."/>
            <person name="LaButti K."/>
            <person name="Haridas S."/>
            <person name="Simmons B.A."/>
            <person name="Magnuson J.K."/>
            <person name="Mortensen U.H."/>
            <person name="Larsen T.O."/>
            <person name="Grigoriev I.V."/>
            <person name="Baker S.E."/>
            <person name="Andersen M.R."/>
        </authorList>
    </citation>
    <scope>NUCLEOTIDE SEQUENCE [LARGE SCALE GENOMIC DNA]</scope>
    <source>
        <strain evidence="14 15">IBT 24754</strain>
    </source>
</reference>
<comment type="caution">
    <text evidence="14">The sequence shown here is derived from an EMBL/GenBank/DDBJ whole genome shotgun (WGS) entry which is preliminary data.</text>
</comment>
<evidence type="ECO:0000256" key="10">
    <source>
        <dbReference type="ARBA" id="ARBA00023136"/>
    </source>
</evidence>
<keyword evidence="11" id="KW-0325">Glycoprotein</keyword>
<gene>
    <name evidence="14" type="ORF">P175DRAFT_0449066</name>
</gene>
<keyword evidence="12" id="KW-0539">Nucleus</keyword>
<accession>A0A2T5M672</accession>
<evidence type="ECO:0000256" key="1">
    <source>
        <dbReference type="ARBA" id="ARBA00003389"/>
    </source>
</evidence>
<evidence type="ECO:0000256" key="6">
    <source>
        <dbReference type="ARBA" id="ARBA00022692"/>
    </source>
</evidence>
<dbReference type="VEuPathDB" id="FungiDB:P175DRAFT_0449066"/>
<keyword evidence="6" id="KW-0812">Transmembrane</keyword>
<evidence type="ECO:0000256" key="11">
    <source>
        <dbReference type="ARBA" id="ARBA00023180"/>
    </source>
</evidence>
<dbReference type="Proteomes" id="UP000244073">
    <property type="component" value="Unassembled WGS sequence"/>
</dbReference>
<evidence type="ECO:0000256" key="7">
    <source>
        <dbReference type="ARBA" id="ARBA00022729"/>
    </source>
</evidence>
<organism evidence="14 15">
    <name type="scientific">Aspergillus ochraceoroseus IBT 24754</name>
    <dbReference type="NCBI Taxonomy" id="1392256"/>
    <lineage>
        <taxon>Eukaryota</taxon>
        <taxon>Fungi</taxon>
        <taxon>Dikarya</taxon>
        <taxon>Ascomycota</taxon>
        <taxon>Pezizomycotina</taxon>
        <taxon>Eurotiomycetes</taxon>
        <taxon>Eurotiomycetidae</taxon>
        <taxon>Eurotiales</taxon>
        <taxon>Aspergillaceae</taxon>
        <taxon>Aspergillus</taxon>
        <taxon>Aspergillus subgen. Nidulantes</taxon>
    </lineage>
</organism>
<evidence type="ECO:0000256" key="9">
    <source>
        <dbReference type="ARBA" id="ARBA00022989"/>
    </source>
</evidence>
<keyword evidence="8" id="KW-0256">Endoplasmic reticulum</keyword>
<dbReference type="OrthoDB" id="5311848at2759"/>
<evidence type="ECO:0000256" key="12">
    <source>
        <dbReference type="ARBA" id="ARBA00023242"/>
    </source>
</evidence>
<keyword evidence="10" id="KW-0472">Membrane</keyword>